<reference evidence="1" key="1">
    <citation type="submission" date="2020-05" db="EMBL/GenBank/DDBJ databases">
        <title>WGS assembly of Corymbia citriodora subspecies variegata.</title>
        <authorList>
            <person name="Barry K."/>
            <person name="Hundley H."/>
            <person name="Shu S."/>
            <person name="Jenkins J."/>
            <person name="Grimwood J."/>
            <person name="Baten A."/>
        </authorList>
    </citation>
    <scope>NUCLEOTIDE SEQUENCE</scope>
    <source>
        <strain evidence="1">CV2-018</strain>
    </source>
</reference>
<evidence type="ECO:0000313" key="1">
    <source>
        <dbReference type="EMBL" id="KAF7851190.1"/>
    </source>
</evidence>
<dbReference type="OrthoDB" id="8062037at2759"/>
<gene>
    <name evidence="1" type="ORF">BT93_L4336</name>
</gene>
<evidence type="ECO:0000313" key="2">
    <source>
        <dbReference type="Proteomes" id="UP000806378"/>
    </source>
</evidence>
<protein>
    <submittedName>
        <fullName evidence="1">Uncharacterized protein</fullName>
    </submittedName>
</protein>
<dbReference type="Proteomes" id="UP000806378">
    <property type="component" value="Unassembled WGS sequence"/>
</dbReference>
<organism evidence="1 2">
    <name type="scientific">Corymbia citriodora subsp. variegata</name>
    <dbReference type="NCBI Taxonomy" id="360336"/>
    <lineage>
        <taxon>Eukaryota</taxon>
        <taxon>Viridiplantae</taxon>
        <taxon>Streptophyta</taxon>
        <taxon>Embryophyta</taxon>
        <taxon>Tracheophyta</taxon>
        <taxon>Spermatophyta</taxon>
        <taxon>Magnoliopsida</taxon>
        <taxon>eudicotyledons</taxon>
        <taxon>Gunneridae</taxon>
        <taxon>Pentapetalae</taxon>
        <taxon>rosids</taxon>
        <taxon>malvids</taxon>
        <taxon>Myrtales</taxon>
        <taxon>Myrtaceae</taxon>
        <taxon>Myrtoideae</taxon>
        <taxon>Eucalypteae</taxon>
        <taxon>Corymbia</taxon>
    </lineage>
</organism>
<dbReference type="AlphaFoldDB" id="A0A8T0CUN3"/>
<dbReference type="EMBL" id="MU089557">
    <property type="protein sequence ID" value="KAF7851190.1"/>
    <property type="molecule type" value="Genomic_DNA"/>
</dbReference>
<comment type="caution">
    <text evidence="1">The sequence shown here is derived from an EMBL/GenBank/DDBJ whole genome shotgun (WGS) entry which is preliminary data.</text>
</comment>
<keyword evidence="2" id="KW-1185">Reference proteome</keyword>
<accession>A0A8T0CUN3</accession>
<sequence length="131" mass="14852">MKARSSTDAELITGFILIRVHREAGKAEMLPGVECARRRRFYQSHGQPDSLVIAAATAPAATRRSSFCLYTTHHAPTSSSFQSRNIIINQAYGDEEELGGVAREAKHRLDERLRTQWKPEAIRRYTDKRPL</sequence>
<proteinExistence type="predicted"/>
<name>A0A8T0CUN3_CORYI</name>
<dbReference type="Gramene" id="rna-gnl|WGS:JABURB|Cocit.L4336.1">
    <property type="protein sequence ID" value="cds-KAF7851190.1"/>
    <property type="gene ID" value="gene-BT93_L4336"/>
</dbReference>